<dbReference type="AlphaFoldDB" id="A0A3N5DZ32"/>
<organism evidence="1 2">
    <name type="scientific">Buttiauxella warmboldiae</name>
    <dbReference type="NCBI Taxonomy" id="82993"/>
    <lineage>
        <taxon>Bacteria</taxon>
        <taxon>Pseudomonadati</taxon>
        <taxon>Pseudomonadota</taxon>
        <taxon>Gammaproteobacteria</taxon>
        <taxon>Enterobacterales</taxon>
        <taxon>Enterobacteriaceae</taxon>
        <taxon>Buttiauxella</taxon>
    </lineage>
</organism>
<evidence type="ECO:0000313" key="2">
    <source>
        <dbReference type="Proteomes" id="UP000268615"/>
    </source>
</evidence>
<gene>
    <name evidence="1" type="ORF">EHN07_00770</name>
</gene>
<sequence length="64" mass="7275">MPPGRSIRPQFTKLLTILKQQTANELSFASDNLEQHHEITRKKPTEGSAFWLTSPGGEYRPAYC</sequence>
<name>A0A3N5DZ32_9ENTR</name>
<keyword evidence="2" id="KW-1185">Reference proteome</keyword>
<dbReference type="OrthoDB" id="6624617at2"/>
<reference evidence="1 2" key="1">
    <citation type="submission" date="2018-11" db="EMBL/GenBank/DDBJ databases">
        <title>Draft genome sequence of Buttiauxella warmboldiae CCUG 35512.</title>
        <authorList>
            <person name="Salva-Serra F."/>
            <person name="Marathe N."/>
            <person name="Moore E."/>
            <person name="Svensson L."/>
            <person name="Engstrom-Jakobsson H."/>
        </authorList>
    </citation>
    <scope>NUCLEOTIDE SEQUENCE [LARGE SCALE GENOMIC DNA]</scope>
    <source>
        <strain evidence="1 2">CCUG 35512</strain>
    </source>
</reference>
<protein>
    <submittedName>
        <fullName evidence="1">Uncharacterized protein</fullName>
    </submittedName>
</protein>
<dbReference type="Proteomes" id="UP000268615">
    <property type="component" value="Unassembled WGS sequence"/>
</dbReference>
<comment type="caution">
    <text evidence="1">The sequence shown here is derived from an EMBL/GenBank/DDBJ whole genome shotgun (WGS) entry which is preliminary data.</text>
</comment>
<accession>A0A3N5DZ32</accession>
<evidence type="ECO:0000313" key="1">
    <source>
        <dbReference type="EMBL" id="RPH30830.1"/>
    </source>
</evidence>
<dbReference type="EMBL" id="RPOH01000003">
    <property type="protein sequence ID" value="RPH30830.1"/>
    <property type="molecule type" value="Genomic_DNA"/>
</dbReference>
<proteinExistence type="predicted"/>